<comment type="caution">
    <text evidence="1">The sequence shown here is derived from an EMBL/GenBank/DDBJ whole genome shotgun (WGS) entry which is preliminary data.</text>
</comment>
<sequence length="252" mass="27542">MFNYKTVCLDLDGTVYRGIEPIPEAVRFIRRLQEAGIEPFYITNNASMTRTQLRQKLAGFGVITTEEFIYTSGMAAAQFVKRELPDAKVFVIGTAALREELETVGLELVEEGSNAVIMGIDKDITYTKLATACLEVRAGAKLIATNPDHAFPSHQGFLPGNGAFVKLVEFSTETDAIFCGKPSSIMLELIQQQTGASKEDMVLIGDNMKTDLLAGVNFGIDTIHVNSGVDRPETVQASAMSVSRYIESMDEL</sequence>
<dbReference type="PIRSF" id="PIRSF000915">
    <property type="entry name" value="PGP-type_phosphatase"/>
    <property type="match status" value="1"/>
</dbReference>
<proteinExistence type="predicted"/>
<dbReference type="RefSeq" id="WP_378141427.1">
    <property type="nucleotide sequence ID" value="NZ_JBHSEF010000022.1"/>
</dbReference>
<accession>A0ABV8UUR8</accession>
<keyword evidence="2" id="KW-1185">Reference proteome</keyword>
<dbReference type="GO" id="GO:0016787">
    <property type="term" value="F:hydrolase activity"/>
    <property type="evidence" value="ECO:0007669"/>
    <property type="project" value="UniProtKB-KW"/>
</dbReference>
<dbReference type="InterPro" id="IPR023214">
    <property type="entry name" value="HAD_sf"/>
</dbReference>
<dbReference type="Proteomes" id="UP001595733">
    <property type="component" value="Unassembled WGS sequence"/>
</dbReference>
<evidence type="ECO:0000313" key="1">
    <source>
        <dbReference type="EMBL" id="MFC4355087.1"/>
    </source>
</evidence>
<evidence type="ECO:0000313" key="2">
    <source>
        <dbReference type="Proteomes" id="UP001595733"/>
    </source>
</evidence>
<name>A0ABV8UUR8_9BACL</name>
<dbReference type="PANTHER" id="PTHR19288:SF46">
    <property type="entry name" value="HALOACID DEHALOGENASE-LIKE HYDROLASE DOMAIN-CONTAINING PROTEIN 2"/>
    <property type="match status" value="1"/>
</dbReference>
<reference evidence="2" key="1">
    <citation type="journal article" date="2019" name="Int. J. Syst. Evol. Microbiol.">
        <title>The Global Catalogue of Microorganisms (GCM) 10K type strain sequencing project: providing services to taxonomists for standard genome sequencing and annotation.</title>
        <authorList>
            <consortium name="The Broad Institute Genomics Platform"/>
            <consortium name="The Broad Institute Genome Sequencing Center for Infectious Disease"/>
            <person name="Wu L."/>
            <person name="Ma J."/>
        </authorList>
    </citation>
    <scope>NUCLEOTIDE SEQUENCE [LARGE SCALE GENOMIC DNA]</scope>
    <source>
        <strain evidence="2">CCUG 50353</strain>
    </source>
</reference>
<keyword evidence="1" id="KW-0378">Hydrolase</keyword>
<dbReference type="Pfam" id="PF13242">
    <property type="entry name" value="Hydrolase_like"/>
    <property type="match status" value="1"/>
</dbReference>
<dbReference type="PANTHER" id="PTHR19288">
    <property type="entry name" value="4-NITROPHENYLPHOSPHATASE-RELATED"/>
    <property type="match status" value="1"/>
</dbReference>
<dbReference type="Gene3D" id="3.40.50.1000">
    <property type="entry name" value="HAD superfamily/HAD-like"/>
    <property type="match status" value="2"/>
</dbReference>
<gene>
    <name evidence="1" type="ORF">ACFO0S_08515</name>
</gene>
<organism evidence="1 2">
    <name type="scientific">Chryseomicrobium palamuruense</name>
    <dbReference type="NCBI Taxonomy" id="682973"/>
    <lineage>
        <taxon>Bacteria</taxon>
        <taxon>Bacillati</taxon>
        <taxon>Bacillota</taxon>
        <taxon>Bacilli</taxon>
        <taxon>Bacillales</taxon>
        <taxon>Caryophanaceae</taxon>
        <taxon>Chryseomicrobium</taxon>
    </lineage>
</organism>
<dbReference type="SUPFAM" id="SSF56784">
    <property type="entry name" value="HAD-like"/>
    <property type="match status" value="1"/>
</dbReference>
<dbReference type="NCBIfam" id="TIGR01460">
    <property type="entry name" value="HAD-SF-IIA"/>
    <property type="match status" value="1"/>
</dbReference>
<dbReference type="InterPro" id="IPR006357">
    <property type="entry name" value="HAD-SF_hydro_IIA"/>
</dbReference>
<dbReference type="Pfam" id="PF13344">
    <property type="entry name" value="Hydrolase_6"/>
    <property type="match status" value="1"/>
</dbReference>
<dbReference type="InterPro" id="IPR036412">
    <property type="entry name" value="HAD-like_sf"/>
</dbReference>
<dbReference type="EMBL" id="JBHSEF010000022">
    <property type="protein sequence ID" value="MFC4355087.1"/>
    <property type="molecule type" value="Genomic_DNA"/>
</dbReference>
<protein>
    <submittedName>
        <fullName evidence="1">HAD-IIA family hydrolase</fullName>
    </submittedName>
</protein>